<evidence type="ECO:0000256" key="1">
    <source>
        <dbReference type="SAM" id="Phobius"/>
    </source>
</evidence>
<name>A0A8S5R188_9CAUD</name>
<keyword evidence="1" id="KW-0472">Membrane</keyword>
<keyword evidence="1" id="KW-0812">Transmembrane</keyword>
<reference evidence="2" key="1">
    <citation type="journal article" date="2021" name="Proc. Natl. Acad. Sci. U.S.A.">
        <title>A Catalog of Tens of Thousands of Viruses from Human Metagenomes Reveals Hidden Associations with Chronic Diseases.</title>
        <authorList>
            <person name="Tisza M.J."/>
            <person name="Buck C.B."/>
        </authorList>
    </citation>
    <scope>NUCLEOTIDE SEQUENCE</scope>
    <source>
        <strain evidence="2">CtWWc42</strain>
    </source>
</reference>
<dbReference type="EMBL" id="BK015795">
    <property type="protein sequence ID" value="DAE25230.1"/>
    <property type="molecule type" value="Genomic_DNA"/>
</dbReference>
<accession>A0A8S5R188</accession>
<keyword evidence="1" id="KW-1133">Transmembrane helix</keyword>
<proteinExistence type="predicted"/>
<organism evidence="2">
    <name type="scientific">Siphoviridae sp. ctWWc42</name>
    <dbReference type="NCBI Taxonomy" id="2826361"/>
    <lineage>
        <taxon>Viruses</taxon>
        <taxon>Duplodnaviria</taxon>
        <taxon>Heunggongvirae</taxon>
        <taxon>Uroviricota</taxon>
        <taxon>Caudoviricetes</taxon>
    </lineage>
</organism>
<sequence length="58" mass="6436">MILNTFNLVMLIVLFILIVCATFLIGLFIGIESGKKYATKQLTEAISSIVKELENSDD</sequence>
<evidence type="ECO:0000313" key="2">
    <source>
        <dbReference type="EMBL" id="DAE25230.1"/>
    </source>
</evidence>
<protein>
    <submittedName>
        <fullName evidence="2">Uncharacterized protein</fullName>
    </submittedName>
</protein>
<feature type="transmembrane region" description="Helical" evidence="1">
    <location>
        <begin position="6"/>
        <end position="31"/>
    </location>
</feature>